<evidence type="ECO:0000256" key="4">
    <source>
        <dbReference type="ARBA" id="ARBA00022975"/>
    </source>
</evidence>
<name>A0ABV9Q1T8_9BACL</name>
<dbReference type="Proteomes" id="UP001596002">
    <property type="component" value="Unassembled WGS sequence"/>
</dbReference>
<comment type="caution">
    <text evidence="10">The sequence shown here is derived from an EMBL/GenBank/DDBJ whole genome shotgun (WGS) entry which is preliminary data.</text>
</comment>
<comment type="similarity">
    <text evidence="2 7">Belongs to the aspartate/ornithine carbamoyltransferase superfamily. ATCase family.</text>
</comment>
<feature type="domain" description="Aspartate/ornithine carbamoyltransferase Asp/Orn-binding" evidence="8">
    <location>
        <begin position="151"/>
        <end position="300"/>
    </location>
</feature>
<dbReference type="PANTHER" id="PTHR45753">
    <property type="entry name" value="ORNITHINE CARBAMOYLTRANSFERASE, MITOCHONDRIAL"/>
    <property type="match status" value="1"/>
</dbReference>
<feature type="binding site" evidence="7">
    <location>
        <position position="53"/>
    </location>
    <ligand>
        <name>carbamoyl phosphate</name>
        <dbReference type="ChEBI" id="CHEBI:58228"/>
    </ligand>
</feature>
<dbReference type="Gene3D" id="3.40.50.1370">
    <property type="entry name" value="Aspartate/ornithine carbamoyltransferase"/>
    <property type="match status" value="2"/>
</dbReference>
<comment type="subunit">
    <text evidence="7">Heterododecamer (2C3:3R2) of six catalytic PyrB chains organized as two trimers (C3), and six regulatory PyrI chains organized as three dimers (R2).</text>
</comment>
<dbReference type="NCBIfam" id="TIGR00670">
    <property type="entry name" value="asp_carb_tr"/>
    <property type="match status" value="1"/>
</dbReference>
<evidence type="ECO:0000256" key="2">
    <source>
        <dbReference type="ARBA" id="ARBA00008896"/>
    </source>
</evidence>
<dbReference type="EC" id="2.1.3.2" evidence="7"/>
<dbReference type="PRINTS" id="PR00101">
    <property type="entry name" value="ATCASE"/>
</dbReference>
<comment type="catalytic activity">
    <reaction evidence="6 7">
        <text>carbamoyl phosphate + L-aspartate = N-carbamoyl-L-aspartate + phosphate + H(+)</text>
        <dbReference type="Rhea" id="RHEA:20013"/>
        <dbReference type="ChEBI" id="CHEBI:15378"/>
        <dbReference type="ChEBI" id="CHEBI:29991"/>
        <dbReference type="ChEBI" id="CHEBI:32814"/>
        <dbReference type="ChEBI" id="CHEBI:43474"/>
        <dbReference type="ChEBI" id="CHEBI:58228"/>
        <dbReference type="EC" id="2.1.3.2"/>
    </reaction>
</comment>
<dbReference type="InterPro" id="IPR036901">
    <property type="entry name" value="Asp/Orn_carbamoylTrfase_sf"/>
</dbReference>
<comment type="pathway">
    <text evidence="1 7">Pyrimidine metabolism; UMP biosynthesis via de novo pathway; (S)-dihydroorotate from bicarbonate: step 2/3.</text>
</comment>
<feature type="binding site" evidence="7">
    <location>
        <position position="165"/>
    </location>
    <ligand>
        <name>L-aspartate</name>
        <dbReference type="ChEBI" id="CHEBI:29991"/>
    </ligand>
</feature>
<feature type="binding site" evidence="7">
    <location>
        <position position="135"/>
    </location>
    <ligand>
        <name>carbamoyl phosphate</name>
        <dbReference type="ChEBI" id="CHEBI:58228"/>
    </ligand>
</feature>
<dbReference type="SUPFAM" id="SSF53671">
    <property type="entry name" value="Aspartate/ornithine carbamoyltransferase"/>
    <property type="match status" value="1"/>
</dbReference>
<evidence type="ECO:0000313" key="11">
    <source>
        <dbReference type="Proteomes" id="UP001596002"/>
    </source>
</evidence>
<accession>A0ABV9Q1T8</accession>
<keyword evidence="3 7" id="KW-0808">Transferase</keyword>
<dbReference type="Pfam" id="PF00185">
    <property type="entry name" value="OTCace"/>
    <property type="match status" value="1"/>
</dbReference>
<keyword evidence="11" id="KW-1185">Reference proteome</keyword>
<dbReference type="InterPro" id="IPR002082">
    <property type="entry name" value="Asp_carbamoyltransf"/>
</dbReference>
<dbReference type="RefSeq" id="WP_380026384.1">
    <property type="nucleotide sequence ID" value="NZ_JBHSHC010000105.1"/>
</dbReference>
<dbReference type="GO" id="GO:0004070">
    <property type="term" value="F:aspartate carbamoyltransferase activity"/>
    <property type="evidence" value="ECO:0007669"/>
    <property type="project" value="UniProtKB-EC"/>
</dbReference>
<dbReference type="PRINTS" id="PR00100">
    <property type="entry name" value="AOTCASE"/>
</dbReference>
<evidence type="ECO:0000256" key="3">
    <source>
        <dbReference type="ARBA" id="ARBA00022679"/>
    </source>
</evidence>
<feature type="binding site" evidence="7">
    <location>
        <position position="132"/>
    </location>
    <ligand>
        <name>carbamoyl phosphate</name>
        <dbReference type="ChEBI" id="CHEBI:58228"/>
    </ligand>
</feature>
<evidence type="ECO:0000256" key="6">
    <source>
        <dbReference type="ARBA" id="ARBA00048859"/>
    </source>
</evidence>
<evidence type="ECO:0000259" key="9">
    <source>
        <dbReference type="Pfam" id="PF02729"/>
    </source>
</evidence>
<comment type="function">
    <text evidence="5 7">Catalyzes the condensation of carbamoyl phosphate and aspartate to form carbamoyl aspartate and inorganic phosphate, the committed step in the de novo pyrimidine nucleotide biosynthesis pathway.</text>
</comment>
<dbReference type="EMBL" id="JBHSHC010000105">
    <property type="protein sequence ID" value="MFC4768431.1"/>
    <property type="molecule type" value="Genomic_DNA"/>
</dbReference>
<feature type="binding site" evidence="7">
    <location>
        <position position="104"/>
    </location>
    <ligand>
        <name>carbamoyl phosphate</name>
        <dbReference type="ChEBI" id="CHEBI:58228"/>
    </ligand>
</feature>
<dbReference type="PANTHER" id="PTHR45753:SF6">
    <property type="entry name" value="ASPARTATE CARBAMOYLTRANSFERASE"/>
    <property type="match status" value="1"/>
</dbReference>
<feature type="binding site" evidence="7">
    <location>
        <position position="83"/>
    </location>
    <ligand>
        <name>L-aspartate</name>
        <dbReference type="ChEBI" id="CHEBI:29991"/>
    </ligand>
</feature>
<feature type="binding site" evidence="7">
    <location>
        <position position="267"/>
    </location>
    <ligand>
        <name>carbamoyl phosphate</name>
        <dbReference type="ChEBI" id="CHEBI:58228"/>
    </ligand>
</feature>
<dbReference type="InterPro" id="IPR006131">
    <property type="entry name" value="Asp_carbamoyltransf_Asp/Orn-bd"/>
</dbReference>
<organism evidence="10 11">
    <name type="scientific">Effusibacillus consociatus</name>
    <dbReference type="NCBI Taxonomy" id="1117041"/>
    <lineage>
        <taxon>Bacteria</taxon>
        <taxon>Bacillati</taxon>
        <taxon>Bacillota</taxon>
        <taxon>Bacilli</taxon>
        <taxon>Bacillales</taxon>
        <taxon>Alicyclobacillaceae</taxon>
        <taxon>Effusibacillus</taxon>
    </lineage>
</organism>
<feature type="binding site" evidence="7">
    <location>
        <position position="227"/>
    </location>
    <ligand>
        <name>L-aspartate</name>
        <dbReference type="ChEBI" id="CHEBI:29991"/>
    </ligand>
</feature>
<evidence type="ECO:0000313" key="10">
    <source>
        <dbReference type="EMBL" id="MFC4768431.1"/>
    </source>
</evidence>
<dbReference type="HAMAP" id="MF_00001">
    <property type="entry name" value="Asp_carb_tr"/>
    <property type="match status" value="1"/>
</dbReference>
<feature type="binding site" evidence="7">
    <location>
        <position position="266"/>
    </location>
    <ligand>
        <name>carbamoyl phosphate</name>
        <dbReference type="ChEBI" id="CHEBI:58228"/>
    </ligand>
</feature>
<protein>
    <recommendedName>
        <fullName evidence="7">Aspartate carbamoyltransferase</fullName>
        <ecNumber evidence="7">2.1.3.2</ecNumber>
    </recommendedName>
    <alternativeName>
        <fullName evidence="7">Aspartate transcarbamylase</fullName>
        <shortName evidence="7">ATCase</shortName>
    </alternativeName>
</protein>
<feature type="binding site" evidence="7">
    <location>
        <position position="54"/>
    </location>
    <ligand>
        <name>carbamoyl phosphate</name>
        <dbReference type="ChEBI" id="CHEBI:58228"/>
    </ligand>
</feature>
<dbReference type="NCBIfam" id="NF002032">
    <property type="entry name" value="PRK00856.1"/>
    <property type="match status" value="1"/>
</dbReference>
<gene>
    <name evidence="7 10" type="primary">pyrB</name>
    <name evidence="10" type="ORF">ACFO8Q_13865</name>
</gene>
<feature type="domain" description="Aspartate/ornithine carbamoyltransferase carbamoyl-P binding" evidence="9">
    <location>
        <begin position="3"/>
        <end position="144"/>
    </location>
</feature>
<evidence type="ECO:0000256" key="5">
    <source>
        <dbReference type="ARBA" id="ARBA00043884"/>
    </source>
</evidence>
<evidence type="ECO:0000259" key="8">
    <source>
        <dbReference type="Pfam" id="PF00185"/>
    </source>
</evidence>
<dbReference type="Pfam" id="PF02729">
    <property type="entry name" value="OTCace_N"/>
    <property type="match status" value="1"/>
</dbReference>
<dbReference type="InterPro" id="IPR006130">
    <property type="entry name" value="Asp/Orn_carbamoylTrfase"/>
</dbReference>
<evidence type="ECO:0000256" key="7">
    <source>
        <dbReference type="HAMAP-Rule" id="MF_00001"/>
    </source>
</evidence>
<reference evidence="11" key="1">
    <citation type="journal article" date="2019" name="Int. J. Syst. Evol. Microbiol.">
        <title>The Global Catalogue of Microorganisms (GCM) 10K type strain sequencing project: providing services to taxonomists for standard genome sequencing and annotation.</title>
        <authorList>
            <consortium name="The Broad Institute Genomics Platform"/>
            <consortium name="The Broad Institute Genome Sequencing Center for Infectious Disease"/>
            <person name="Wu L."/>
            <person name="Ma J."/>
        </authorList>
    </citation>
    <scope>NUCLEOTIDE SEQUENCE [LARGE SCALE GENOMIC DNA]</scope>
    <source>
        <strain evidence="11">WYCCWR 12678</strain>
    </source>
</reference>
<proteinExistence type="inferred from homology"/>
<dbReference type="InterPro" id="IPR006132">
    <property type="entry name" value="Asp/Orn_carbamoyltranf_P-bd"/>
</dbReference>
<dbReference type="PROSITE" id="PS00097">
    <property type="entry name" value="CARBAMOYLTRANSFERASE"/>
    <property type="match status" value="1"/>
</dbReference>
<sequence>MERHVLGAKQFNREQLEAILGAAQGMEQVARSGGSHLLTGKVMASLFFEPSTRTRFSFESAMTRLGGHVISTENASQFSSAIKGETLEDSIRVISSYADVIVMRHNEIGAAARAAKVSGVPILNAGDGAGEHPTQALLDLYTIQKELGSIDGISIAMVGDLTYGRTVHSLAYVLANFRDVTIWFTAPENTPIPQTVKDYLDEKGIRYHEESDLRHVAERVDVLYQTRVQKERFPSQEEYEKAAGRYIVDRALLDRMKKTSIVMHPLPRAGEITPDCDEDPRAAYFRQAENGVYLRMALLAQAVGKGISLVTKRDVQDTMIG</sequence>
<keyword evidence="4 7" id="KW-0665">Pyrimidine biosynthesis</keyword>
<evidence type="ECO:0000256" key="1">
    <source>
        <dbReference type="ARBA" id="ARBA00004852"/>
    </source>
</evidence>